<protein>
    <submittedName>
        <fullName evidence="3">Putative arsenate reductase ArsC</fullName>
    </submittedName>
</protein>
<dbReference type="Gene3D" id="1.10.8.1060">
    <property type="entry name" value="Corynebacterium glutamicum thioredoxin-dependent arsenate reductase, N-terminal domain"/>
    <property type="match status" value="1"/>
</dbReference>
<dbReference type="InterPro" id="IPR036196">
    <property type="entry name" value="Ptyr_pPase_sf"/>
</dbReference>
<dbReference type="SMART" id="SM00226">
    <property type="entry name" value="LMWPc"/>
    <property type="match status" value="1"/>
</dbReference>
<keyword evidence="4" id="KW-1185">Reference proteome</keyword>
<dbReference type="CDD" id="cd16345">
    <property type="entry name" value="LMWP_ArsC"/>
    <property type="match status" value="1"/>
</dbReference>
<dbReference type="PANTHER" id="PTHR43428:SF1">
    <property type="entry name" value="ARSENATE REDUCTASE"/>
    <property type="match status" value="1"/>
</dbReference>
<evidence type="ECO:0000313" key="3">
    <source>
        <dbReference type="EMBL" id="GIJ06608.1"/>
    </source>
</evidence>
<comment type="caution">
    <text evidence="3">The sequence shown here is derived from an EMBL/GenBank/DDBJ whole genome shotgun (WGS) entry which is preliminary data.</text>
</comment>
<keyword evidence="1" id="KW-0059">Arsenical resistance</keyword>
<dbReference type="NCBIfam" id="NF046112">
    <property type="entry name" value="MSMEG_6209_Nter"/>
    <property type="match status" value="1"/>
</dbReference>
<sequence>MTDLTANLTDPSWAHSELSIDQQLALTTAATRLAADFDGIFGAETIERFLHSSYTQFATVGSIPHFLPLLAERFARQRLQALARVEGHHRDGKPVVLFLCTHNAGRSQMALGFFTHLARDAAIAWSGGSEPGLDINPSAAAAMAERGIDITGEYPKPWTDEVVRAADVVVTMGCGDACPIFPGTRYTDWDLDDPAGLDLPAVRPIRDDLERRVRALLDELGVPARS</sequence>
<reference evidence="3" key="1">
    <citation type="submission" date="2021-01" db="EMBL/GenBank/DDBJ databases">
        <title>Whole genome shotgun sequence of Spirilliplanes yamanashiensis NBRC 15828.</title>
        <authorList>
            <person name="Komaki H."/>
            <person name="Tamura T."/>
        </authorList>
    </citation>
    <scope>NUCLEOTIDE SEQUENCE</scope>
    <source>
        <strain evidence="3">NBRC 15828</strain>
    </source>
</reference>
<gene>
    <name evidence="3" type="ORF">Sya03_59600</name>
</gene>
<organism evidence="3 4">
    <name type="scientific">Spirilliplanes yamanashiensis</name>
    <dbReference type="NCBI Taxonomy" id="42233"/>
    <lineage>
        <taxon>Bacteria</taxon>
        <taxon>Bacillati</taxon>
        <taxon>Actinomycetota</taxon>
        <taxon>Actinomycetes</taxon>
        <taxon>Micromonosporales</taxon>
        <taxon>Micromonosporaceae</taxon>
        <taxon>Spirilliplanes</taxon>
    </lineage>
</organism>
<name>A0A8J3YFA4_9ACTN</name>
<dbReference type="Proteomes" id="UP000652013">
    <property type="component" value="Unassembled WGS sequence"/>
</dbReference>
<dbReference type="EMBL" id="BOOY01000043">
    <property type="protein sequence ID" value="GIJ06608.1"/>
    <property type="molecule type" value="Genomic_DNA"/>
</dbReference>
<dbReference type="GO" id="GO:0046685">
    <property type="term" value="P:response to arsenic-containing substance"/>
    <property type="evidence" value="ECO:0007669"/>
    <property type="project" value="UniProtKB-KW"/>
</dbReference>
<dbReference type="SUPFAM" id="SSF52788">
    <property type="entry name" value="Phosphotyrosine protein phosphatases I"/>
    <property type="match status" value="1"/>
</dbReference>
<dbReference type="PANTHER" id="PTHR43428">
    <property type="entry name" value="ARSENATE REDUCTASE"/>
    <property type="match status" value="1"/>
</dbReference>
<accession>A0A8J3YFA4</accession>
<proteinExistence type="predicted"/>
<dbReference type="Gene3D" id="3.40.50.2300">
    <property type="match status" value="1"/>
</dbReference>
<dbReference type="InterPro" id="IPR023485">
    <property type="entry name" value="Ptyr_pPase"/>
</dbReference>
<evidence type="ECO:0000313" key="4">
    <source>
        <dbReference type="Proteomes" id="UP000652013"/>
    </source>
</evidence>
<dbReference type="Pfam" id="PF21234">
    <property type="entry name" value="Phosphatase-like_N"/>
    <property type="match status" value="1"/>
</dbReference>
<evidence type="ECO:0000259" key="2">
    <source>
        <dbReference type="SMART" id="SM00226"/>
    </source>
</evidence>
<evidence type="ECO:0000256" key="1">
    <source>
        <dbReference type="ARBA" id="ARBA00022849"/>
    </source>
</evidence>
<dbReference type="AlphaFoldDB" id="A0A8J3YFA4"/>
<dbReference type="Pfam" id="PF01451">
    <property type="entry name" value="LMWPc"/>
    <property type="match status" value="1"/>
</dbReference>
<feature type="domain" description="Phosphotyrosine protein phosphatase I" evidence="2">
    <location>
        <begin position="94"/>
        <end position="219"/>
    </location>
</feature>
<dbReference type="RefSeq" id="WP_203941773.1">
    <property type="nucleotide sequence ID" value="NZ_BAAAGJ010000001.1"/>
</dbReference>
<dbReference type="InterPro" id="IPR048716">
    <property type="entry name" value="Phosphatase-like_N"/>
</dbReference>